<dbReference type="GO" id="GO:0006281">
    <property type="term" value="P:DNA repair"/>
    <property type="evidence" value="ECO:0007669"/>
    <property type="project" value="InterPro"/>
</dbReference>
<gene>
    <name evidence="3" type="ORF">FC18_GL000731</name>
</gene>
<dbReference type="EMBL" id="AYYO01000010">
    <property type="protein sequence ID" value="KRM55950.1"/>
    <property type="molecule type" value="Genomic_DNA"/>
</dbReference>
<keyword evidence="4" id="KW-1185">Reference proteome</keyword>
<keyword evidence="1" id="KW-0812">Transmembrane</keyword>
<dbReference type="Pfam" id="PF12836">
    <property type="entry name" value="HHH_3"/>
    <property type="match status" value="1"/>
</dbReference>
<feature type="domain" description="Helix-hairpin-helix DNA-binding motif class 1" evidence="2">
    <location>
        <begin position="165"/>
        <end position="184"/>
    </location>
</feature>
<dbReference type="GO" id="GO:0015627">
    <property type="term" value="C:type II protein secretion system complex"/>
    <property type="evidence" value="ECO:0007669"/>
    <property type="project" value="TreeGrafter"/>
</dbReference>
<dbReference type="Gene3D" id="1.10.150.310">
    <property type="entry name" value="Tex RuvX-like domain-like"/>
    <property type="match status" value="1"/>
</dbReference>
<comment type="caution">
    <text evidence="3">The sequence shown here is derived from an EMBL/GenBank/DDBJ whole genome shotgun (WGS) entry which is preliminary data.</text>
</comment>
<dbReference type="InterPro" id="IPR004509">
    <property type="entry name" value="Competence_ComEA_HhH"/>
</dbReference>
<dbReference type="Gene3D" id="3.10.560.10">
    <property type="entry name" value="Outer membrane lipoprotein wza domain like"/>
    <property type="match status" value="1"/>
</dbReference>
<keyword evidence="1" id="KW-1133">Transmembrane helix</keyword>
<dbReference type="PATRIC" id="fig|1291052.5.peg.747"/>
<sequence length="219" mass="22458">MAKIKEYVLAYWQYGALAFLALTAAIVWLTAVRKPAESTVSVADSSVYTSSSSAVSGSTSANSKPSSGYVYVSGAVKHPGLYHVGPTTRWADVVQAAGGLTKDADPGQVNLAQIAHDEENMAVPVRGETVATVAPVSGSGQTTAAGGASAGGSSTQINLNTATVTDLQTISGIGPKRAQDIIDYRDQHGGFKTVDELKEISGIGDKIFADLAPSVTVSP</sequence>
<evidence type="ECO:0000313" key="4">
    <source>
        <dbReference type="Proteomes" id="UP000051679"/>
    </source>
</evidence>
<dbReference type="InterPro" id="IPR019554">
    <property type="entry name" value="Soluble_ligand-bd"/>
</dbReference>
<dbReference type="InterPro" id="IPR010994">
    <property type="entry name" value="RuvA_2-like"/>
</dbReference>
<dbReference type="NCBIfam" id="TIGR00426">
    <property type="entry name" value="competence protein ComEA helix-hairpin-helix repeat region"/>
    <property type="match status" value="1"/>
</dbReference>
<dbReference type="STRING" id="1291052.FC18_GL000731"/>
<dbReference type="OrthoDB" id="9790239at2"/>
<evidence type="ECO:0000256" key="1">
    <source>
        <dbReference type="SAM" id="Phobius"/>
    </source>
</evidence>
<protein>
    <submittedName>
        <fullName evidence="3">DNA uptake protein-like DNA-binding protein</fullName>
    </submittedName>
</protein>
<keyword evidence="1" id="KW-0472">Membrane</keyword>
<feature type="domain" description="Helix-hairpin-helix DNA-binding motif class 1" evidence="2">
    <location>
        <begin position="195"/>
        <end position="214"/>
    </location>
</feature>
<dbReference type="AlphaFoldDB" id="A0A0R1ZLS8"/>
<reference evidence="3 4" key="1">
    <citation type="journal article" date="2015" name="Genome Announc.">
        <title>Expanding the biotechnology potential of lactobacilli through comparative genomics of 213 strains and associated genera.</title>
        <authorList>
            <person name="Sun Z."/>
            <person name="Harris H.M."/>
            <person name="McCann A."/>
            <person name="Guo C."/>
            <person name="Argimon S."/>
            <person name="Zhang W."/>
            <person name="Yang X."/>
            <person name="Jeffery I.B."/>
            <person name="Cooney J.C."/>
            <person name="Kagawa T.F."/>
            <person name="Liu W."/>
            <person name="Song Y."/>
            <person name="Salvetti E."/>
            <person name="Wrobel A."/>
            <person name="Rasinkangas P."/>
            <person name="Parkhill J."/>
            <person name="Rea M.C."/>
            <person name="O'Sullivan O."/>
            <person name="Ritari J."/>
            <person name="Douillard F.P."/>
            <person name="Paul Ross R."/>
            <person name="Yang R."/>
            <person name="Briner A.E."/>
            <person name="Felis G.E."/>
            <person name="de Vos W.M."/>
            <person name="Barrangou R."/>
            <person name="Klaenhammer T.R."/>
            <person name="Caufield P.W."/>
            <person name="Cui Y."/>
            <person name="Zhang H."/>
            <person name="O'Toole P.W."/>
        </authorList>
    </citation>
    <scope>NUCLEOTIDE SEQUENCE [LARGE SCALE GENOMIC DNA]</scope>
    <source>
        <strain evidence="3 4">DSM 20505</strain>
    </source>
</reference>
<dbReference type="SMART" id="SM00278">
    <property type="entry name" value="HhH1"/>
    <property type="match status" value="2"/>
</dbReference>
<dbReference type="RefSeq" id="WP_156300765.1">
    <property type="nucleotide sequence ID" value="NZ_AYYO01000010.1"/>
</dbReference>
<dbReference type="InterPro" id="IPR003583">
    <property type="entry name" value="Hlx-hairpin-Hlx_DNA-bd_motif"/>
</dbReference>
<feature type="transmembrane region" description="Helical" evidence="1">
    <location>
        <begin position="12"/>
        <end position="31"/>
    </location>
</feature>
<dbReference type="PANTHER" id="PTHR21180">
    <property type="entry name" value="ENDONUCLEASE/EXONUCLEASE/PHOSPHATASE FAMILY DOMAIN-CONTAINING PROTEIN 1"/>
    <property type="match status" value="1"/>
</dbReference>
<evidence type="ECO:0000313" key="3">
    <source>
        <dbReference type="EMBL" id="KRM55950.1"/>
    </source>
</evidence>
<evidence type="ECO:0000259" key="2">
    <source>
        <dbReference type="SMART" id="SM00278"/>
    </source>
</evidence>
<proteinExistence type="predicted"/>
<dbReference type="GO" id="GO:0003677">
    <property type="term" value="F:DNA binding"/>
    <property type="evidence" value="ECO:0007669"/>
    <property type="project" value="UniProtKB-KW"/>
</dbReference>
<organism evidence="3 4">
    <name type="scientific">Lacticaseibacillus sharpeae JCM 1186 = DSM 20505</name>
    <dbReference type="NCBI Taxonomy" id="1291052"/>
    <lineage>
        <taxon>Bacteria</taxon>
        <taxon>Bacillati</taxon>
        <taxon>Bacillota</taxon>
        <taxon>Bacilli</taxon>
        <taxon>Lactobacillales</taxon>
        <taxon>Lactobacillaceae</taxon>
        <taxon>Lacticaseibacillus</taxon>
    </lineage>
</organism>
<dbReference type="Pfam" id="PF10531">
    <property type="entry name" value="SLBB"/>
    <property type="match status" value="1"/>
</dbReference>
<dbReference type="GO" id="GO:0015628">
    <property type="term" value="P:protein secretion by the type II secretion system"/>
    <property type="evidence" value="ECO:0007669"/>
    <property type="project" value="TreeGrafter"/>
</dbReference>
<name>A0A0R1ZLS8_9LACO</name>
<keyword evidence="3" id="KW-0238">DNA-binding</keyword>
<dbReference type="Proteomes" id="UP000051679">
    <property type="component" value="Unassembled WGS sequence"/>
</dbReference>
<dbReference type="PANTHER" id="PTHR21180:SF32">
    <property type="entry name" value="ENDONUCLEASE_EXONUCLEASE_PHOSPHATASE FAMILY DOMAIN-CONTAINING PROTEIN 1"/>
    <property type="match status" value="1"/>
</dbReference>
<dbReference type="SUPFAM" id="SSF47781">
    <property type="entry name" value="RuvA domain 2-like"/>
    <property type="match status" value="1"/>
</dbReference>
<accession>A0A0R1ZLS8</accession>
<dbReference type="InterPro" id="IPR051675">
    <property type="entry name" value="Endo/Exo/Phosphatase_dom_1"/>
</dbReference>